<organism evidence="1 2">
    <name type="scientific">Dentiscutata erythropus</name>
    <dbReference type="NCBI Taxonomy" id="1348616"/>
    <lineage>
        <taxon>Eukaryota</taxon>
        <taxon>Fungi</taxon>
        <taxon>Fungi incertae sedis</taxon>
        <taxon>Mucoromycota</taxon>
        <taxon>Glomeromycotina</taxon>
        <taxon>Glomeromycetes</taxon>
        <taxon>Diversisporales</taxon>
        <taxon>Gigasporaceae</taxon>
        <taxon>Dentiscutata</taxon>
    </lineage>
</organism>
<comment type="caution">
    <text evidence="1">The sequence shown here is derived from an EMBL/GenBank/DDBJ whole genome shotgun (WGS) entry which is preliminary data.</text>
</comment>
<dbReference type="AlphaFoldDB" id="A0A9N9PEV0"/>
<sequence length="108" mass="12293">FIGQFSRSSNMRYNYIPHAFKTNKSIKSQHLSFTSINSINISAASESELIELMNSIIAFENCENIEANYINSKDIEIDNSSNSIRVNTSDMDIIKDSKINKTYMPETN</sequence>
<evidence type="ECO:0000313" key="2">
    <source>
        <dbReference type="Proteomes" id="UP000789405"/>
    </source>
</evidence>
<feature type="non-terminal residue" evidence="1">
    <location>
        <position position="108"/>
    </location>
</feature>
<dbReference type="EMBL" id="CAJVPY010057534">
    <property type="protein sequence ID" value="CAG8819148.1"/>
    <property type="molecule type" value="Genomic_DNA"/>
</dbReference>
<reference evidence="1" key="1">
    <citation type="submission" date="2021-06" db="EMBL/GenBank/DDBJ databases">
        <authorList>
            <person name="Kallberg Y."/>
            <person name="Tangrot J."/>
            <person name="Rosling A."/>
        </authorList>
    </citation>
    <scope>NUCLEOTIDE SEQUENCE</scope>
    <source>
        <strain evidence="1">MA453B</strain>
    </source>
</reference>
<accession>A0A9N9PEV0</accession>
<name>A0A9N9PEV0_9GLOM</name>
<feature type="non-terminal residue" evidence="1">
    <location>
        <position position="1"/>
    </location>
</feature>
<evidence type="ECO:0000313" key="1">
    <source>
        <dbReference type="EMBL" id="CAG8819148.1"/>
    </source>
</evidence>
<dbReference type="Proteomes" id="UP000789405">
    <property type="component" value="Unassembled WGS sequence"/>
</dbReference>
<proteinExistence type="predicted"/>
<keyword evidence="2" id="KW-1185">Reference proteome</keyword>
<protein>
    <submittedName>
        <fullName evidence="1">1794_t:CDS:1</fullName>
    </submittedName>
</protein>
<dbReference type="OrthoDB" id="10562566at2759"/>
<gene>
    <name evidence="1" type="ORF">DERYTH_LOCUS26734</name>
</gene>